<dbReference type="RefSeq" id="WP_012963661.1">
    <property type="nucleotide sequence ID" value="NC_013799.1"/>
</dbReference>
<feature type="domain" description="ABC3 transporter permease C-terminal" evidence="8">
    <location>
        <begin position="291"/>
        <end position="403"/>
    </location>
</feature>
<dbReference type="KEGG" id="hte:Hydth_1019"/>
<comment type="similarity">
    <text evidence="6">Belongs to the ABC-4 integral membrane protein family.</text>
</comment>
<keyword evidence="11" id="KW-1185">Reference proteome</keyword>
<feature type="transmembrane region" description="Helical" evidence="7">
    <location>
        <begin position="377"/>
        <end position="397"/>
    </location>
</feature>
<evidence type="ECO:0000256" key="5">
    <source>
        <dbReference type="ARBA" id="ARBA00023136"/>
    </source>
</evidence>
<dbReference type="InterPro" id="IPR050250">
    <property type="entry name" value="Macrolide_Exporter_MacB"/>
</dbReference>
<keyword evidence="4 7" id="KW-1133">Transmembrane helix</keyword>
<evidence type="ECO:0000313" key="11">
    <source>
        <dbReference type="Proteomes" id="UP000002574"/>
    </source>
</evidence>
<feature type="transmembrane region" description="Helical" evidence="7">
    <location>
        <begin position="21"/>
        <end position="38"/>
    </location>
</feature>
<evidence type="ECO:0000256" key="2">
    <source>
        <dbReference type="ARBA" id="ARBA00022475"/>
    </source>
</evidence>
<dbReference type="Proteomes" id="UP000002574">
    <property type="component" value="Chromosome"/>
</dbReference>
<dbReference type="OrthoDB" id="9770036at2"/>
<dbReference type="Pfam" id="PF12704">
    <property type="entry name" value="MacB_PCD"/>
    <property type="match status" value="1"/>
</dbReference>
<evidence type="ECO:0000259" key="8">
    <source>
        <dbReference type="Pfam" id="PF02687"/>
    </source>
</evidence>
<dbReference type="KEGG" id="hth:HTH_1023"/>
<name>D3DI29_HYDTT</name>
<evidence type="ECO:0000256" key="4">
    <source>
        <dbReference type="ARBA" id="ARBA00022989"/>
    </source>
</evidence>
<dbReference type="PANTHER" id="PTHR30572">
    <property type="entry name" value="MEMBRANE COMPONENT OF TRANSPORTER-RELATED"/>
    <property type="match status" value="1"/>
</dbReference>
<gene>
    <name evidence="10" type="ordered locus">HTH_1023</name>
</gene>
<dbReference type="EMBL" id="AP011112">
    <property type="protein sequence ID" value="BAI69481.1"/>
    <property type="molecule type" value="Genomic_DNA"/>
</dbReference>
<dbReference type="InterPro" id="IPR003838">
    <property type="entry name" value="ABC3_permease_C"/>
</dbReference>
<dbReference type="PANTHER" id="PTHR30572:SF4">
    <property type="entry name" value="ABC TRANSPORTER PERMEASE YTRF"/>
    <property type="match status" value="1"/>
</dbReference>
<evidence type="ECO:0000259" key="9">
    <source>
        <dbReference type="Pfam" id="PF12704"/>
    </source>
</evidence>
<feature type="transmembrane region" description="Helical" evidence="7">
    <location>
        <begin position="331"/>
        <end position="357"/>
    </location>
</feature>
<proteinExistence type="inferred from homology"/>
<dbReference type="Pfam" id="PF02687">
    <property type="entry name" value="FtsX"/>
    <property type="match status" value="1"/>
</dbReference>
<dbReference type="GO" id="GO:0022857">
    <property type="term" value="F:transmembrane transporter activity"/>
    <property type="evidence" value="ECO:0007669"/>
    <property type="project" value="TreeGrafter"/>
</dbReference>
<accession>D3DI29</accession>
<evidence type="ECO:0000313" key="10">
    <source>
        <dbReference type="EMBL" id="BAI69481.1"/>
    </source>
</evidence>
<keyword evidence="5 7" id="KW-0472">Membrane</keyword>
<keyword evidence="3 7" id="KW-0812">Transmembrane</keyword>
<dbReference type="InterPro" id="IPR025857">
    <property type="entry name" value="MacB_PCD"/>
</dbReference>
<keyword evidence="2" id="KW-1003">Cell membrane</keyword>
<evidence type="ECO:0000256" key="3">
    <source>
        <dbReference type="ARBA" id="ARBA00022692"/>
    </source>
</evidence>
<dbReference type="GO" id="GO:0005886">
    <property type="term" value="C:plasma membrane"/>
    <property type="evidence" value="ECO:0007669"/>
    <property type="project" value="UniProtKB-SubCell"/>
</dbReference>
<evidence type="ECO:0000256" key="1">
    <source>
        <dbReference type="ARBA" id="ARBA00004651"/>
    </source>
</evidence>
<reference evidence="10 11" key="1">
    <citation type="journal article" date="2010" name="J. Bacteriol.">
        <title>Complete genome sequence of the thermophilic, obligately chemolithoautotrophic hydrogen-oxidizing bacterium Hydrogenobacter thermophilus TK-6.</title>
        <authorList>
            <person name="Arai H."/>
            <person name="Kanbe H."/>
            <person name="Ishii M."/>
            <person name="Igarashi Y."/>
        </authorList>
    </citation>
    <scope>NUCLEOTIDE SEQUENCE [LARGE SCALE GENOMIC DNA]</scope>
    <source>
        <strain evidence="11">DSM 6534 / IAM 12695 / TK-6 [Tokyo]</strain>
    </source>
</reference>
<comment type="subcellular location">
    <subcellularLocation>
        <location evidence="1">Cell membrane</location>
        <topology evidence="1">Multi-pass membrane protein</topology>
    </subcellularLocation>
</comment>
<protein>
    <submittedName>
        <fullName evidence="10">ABC transporter permease protein</fullName>
    </submittedName>
</protein>
<dbReference type="AlphaFoldDB" id="D3DI29"/>
<sequence length="416" mass="46900">MRIVRLSLLFIAKNYKVNIPFMLILTFALSVFLVSVIFKEVSIKSVISVLDRSGHMLVVVPTSAVEEIEKTGDVIFTNSFIPEDSLSAIASIYDKAIEAGWRRKGGFVSQPGIGEGGKAKEVLQPPTWSPRLYQYAKVKGEKMVVAGVDFRKEYEVRLWWDLKDGMWPFDIADSYAALIGENVHEKMKLNVYDTITINNTPFKVYGILKRIGTEDDNMIFIPLKTAQNIFNKKGLVSMFAVRAMCDFCPVGDALIQINKSIAGISVLSQQDISKAQYYFREVIYKYLQYIGLTVILFTITMLYLLAGWYISRNAKDLALLKAFGAKFSDMLMFISINILLLTLLSSLLGYALSLAIVYSVCSISNIYFLYTLNLYHILLSNVVGLAISFISVFLRLLKFSKMSFIKLYNYGGTTYG</sequence>
<dbReference type="STRING" id="608538.HTH_1023"/>
<evidence type="ECO:0000256" key="6">
    <source>
        <dbReference type="ARBA" id="ARBA00038076"/>
    </source>
</evidence>
<feature type="domain" description="MacB-like periplasmic core" evidence="9">
    <location>
        <begin position="130"/>
        <end position="233"/>
    </location>
</feature>
<feature type="transmembrane region" description="Helical" evidence="7">
    <location>
        <begin position="286"/>
        <end position="310"/>
    </location>
</feature>
<evidence type="ECO:0000256" key="7">
    <source>
        <dbReference type="SAM" id="Phobius"/>
    </source>
</evidence>
<dbReference type="eggNOG" id="COG0577">
    <property type="taxonomic scope" value="Bacteria"/>
</dbReference>
<organism evidence="10 11">
    <name type="scientific">Hydrogenobacter thermophilus (strain DSM 6534 / IAM 12695 / TK-6)</name>
    <dbReference type="NCBI Taxonomy" id="608538"/>
    <lineage>
        <taxon>Bacteria</taxon>
        <taxon>Pseudomonadati</taxon>
        <taxon>Aquificota</taxon>
        <taxon>Aquificia</taxon>
        <taxon>Aquificales</taxon>
        <taxon>Aquificaceae</taxon>
        <taxon>Hydrogenobacter</taxon>
    </lineage>
</organism>